<protein>
    <submittedName>
        <fullName evidence="2">Tetratricopeptide repeat protein</fullName>
    </submittedName>
</protein>
<feature type="domain" description="NB-ARC" evidence="1">
    <location>
        <begin position="20"/>
        <end position="146"/>
    </location>
</feature>
<gene>
    <name evidence="2" type="ORF">IQ229_22965</name>
</gene>
<dbReference type="Pfam" id="PF00931">
    <property type="entry name" value="NB-ARC"/>
    <property type="match status" value="1"/>
</dbReference>
<evidence type="ECO:0000313" key="3">
    <source>
        <dbReference type="Proteomes" id="UP000647836"/>
    </source>
</evidence>
<dbReference type="InterPro" id="IPR002182">
    <property type="entry name" value="NB-ARC"/>
</dbReference>
<dbReference type="SUPFAM" id="SSF52540">
    <property type="entry name" value="P-loop containing nucleoside triphosphate hydrolases"/>
    <property type="match status" value="1"/>
</dbReference>
<proteinExistence type="predicted"/>
<dbReference type="InterPro" id="IPR027417">
    <property type="entry name" value="P-loop_NTPase"/>
</dbReference>
<name>A0ABR9U4U2_9NOSO</name>
<sequence length="183" mass="20907">MLYCGSINFVGRETELATVHKDLQHGDYVAIAGMGGVGKTELATQYVKRYEQHYGGSAWFNDRKTNLAAEVLEFFRLQLGLEIPQELGGRLLSLKEQVAWCWSRYPNSELPILIVFDDVTDLDNLRQVVPKDNRFQVLITTRLRHLDPNFIQEIPLDVLSPQKEPGKAIELLKRLLGEADRRV</sequence>
<keyword evidence="3" id="KW-1185">Reference proteome</keyword>
<evidence type="ECO:0000259" key="1">
    <source>
        <dbReference type="Pfam" id="PF00931"/>
    </source>
</evidence>
<evidence type="ECO:0000313" key="2">
    <source>
        <dbReference type="EMBL" id="MBE9107684.1"/>
    </source>
</evidence>
<dbReference type="Proteomes" id="UP000647836">
    <property type="component" value="Unassembled WGS sequence"/>
</dbReference>
<comment type="caution">
    <text evidence="2">The sequence shown here is derived from an EMBL/GenBank/DDBJ whole genome shotgun (WGS) entry which is preliminary data.</text>
</comment>
<dbReference type="Gene3D" id="3.40.50.300">
    <property type="entry name" value="P-loop containing nucleotide triphosphate hydrolases"/>
    <property type="match status" value="1"/>
</dbReference>
<reference evidence="2 3" key="1">
    <citation type="submission" date="2020-10" db="EMBL/GenBank/DDBJ databases">
        <authorList>
            <person name="Castelo-Branco R."/>
            <person name="Eusebio N."/>
            <person name="Adriana R."/>
            <person name="Vieira A."/>
            <person name="Brugerolle De Fraissinette N."/>
            <person name="Rezende De Castro R."/>
            <person name="Schneider M.P."/>
            <person name="Vasconcelos V."/>
            <person name="Leao P.N."/>
        </authorList>
    </citation>
    <scope>NUCLEOTIDE SEQUENCE [LARGE SCALE GENOMIC DNA]</scope>
    <source>
        <strain evidence="2 3">LEGE 07299</strain>
    </source>
</reference>
<accession>A0ABR9U4U2</accession>
<feature type="non-terminal residue" evidence="2">
    <location>
        <position position="183"/>
    </location>
</feature>
<dbReference type="EMBL" id="JADEXF010000946">
    <property type="protein sequence ID" value="MBE9107684.1"/>
    <property type="molecule type" value="Genomic_DNA"/>
</dbReference>
<organism evidence="2 3">
    <name type="scientific">Nostoc cf. edaphicum LEGE 07299</name>
    <dbReference type="NCBI Taxonomy" id="2777974"/>
    <lineage>
        <taxon>Bacteria</taxon>
        <taxon>Bacillati</taxon>
        <taxon>Cyanobacteriota</taxon>
        <taxon>Cyanophyceae</taxon>
        <taxon>Nostocales</taxon>
        <taxon>Nostocaceae</taxon>
        <taxon>Nostoc</taxon>
    </lineage>
</organism>